<proteinExistence type="predicted"/>
<dbReference type="EMBL" id="QVID01000002">
    <property type="protein sequence ID" value="RFN58150.1"/>
    <property type="molecule type" value="Genomic_DNA"/>
</dbReference>
<dbReference type="RefSeq" id="WP_117160098.1">
    <property type="nucleotide sequence ID" value="NZ_QVID01000002.1"/>
</dbReference>
<keyword evidence="2" id="KW-1185">Reference proteome</keyword>
<reference evidence="1 2" key="1">
    <citation type="journal article" date="2007" name="Int. J. Syst. Evol. Microbiol.">
        <title>Marixanthomonas ophiurae gen. nov., sp. nov., a marine bacterium of the family Flavobacteriaceae isolated from a deep-sea brittle star.</title>
        <authorList>
            <person name="Romanenko L.A."/>
            <person name="Uchino M."/>
            <person name="Frolova G.M."/>
            <person name="Mikhailov V.V."/>
        </authorList>
    </citation>
    <scope>NUCLEOTIDE SEQUENCE [LARGE SCALE GENOMIC DNA]</scope>
    <source>
        <strain evidence="1 2">KMM 3046</strain>
    </source>
</reference>
<dbReference type="InterPro" id="IPR032710">
    <property type="entry name" value="NTF2-like_dom_sf"/>
</dbReference>
<organism evidence="1 2">
    <name type="scientific">Marixanthomonas ophiurae</name>
    <dbReference type="NCBI Taxonomy" id="387659"/>
    <lineage>
        <taxon>Bacteria</taxon>
        <taxon>Pseudomonadati</taxon>
        <taxon>Bacteroidota</taxon>
        <taxon>Flavobacteriia</taxon>
        <taxon>Flavobacteriales</taxon>
        <taxon>Flavobacteriaceae</taxon>
        <taxon>Marixanthomonas</taxon>
    </lineage>
</organism>
<comment type="caution">
    <text evidence="1">The sequence shown here is derived from an EMBL/GenBank/DDBJ whole genome shotgun (WGS) entry which is preliminary data.</text>
</comment>
<protein>
    <submittedName>
        <fullName evidence="1">Nuclear transport factor 2 family protein</fullName>
    </submittedName>
</protein>
<accession>A0A3E1Q7Q4</accession>
<dbReference type="AlphaFoldDB" id="A0A3E1Q7Q4"/>
<dbReference type="OrthoDB" id="9812089at2"/>
<dbReference type="Proteomes" id="UP000261082">
    <property type="component" value="Unassembled WGS sequence"/>
</dbReference>
<name>A0A3E1Q7Q4_9FLAO</name>
<dbReference type="SUPFAM" id="SSF54427">
    <property type="entry name" value="NTF2-like"/>
    <property type="match status" value="1"/>
</dbReference>
<evidence type="ECO:0000313" key="2">
    <source>
        <dbReference type="Proteomes" id="UP000261082"/>
    </source>
</evidence>
<dbReference type="Gene3D" id="3.10.450.50">
    <property type="match status" value="1"/>
</dbReference>
<sequence>MNTNKERAKDFLLLAARGDSREAFKRYVGDPFIHHNAYFKGDGHTLMVAMEEAAIDQPNKIFEIQRTLEDGDLVSIHSRIKPQDSPEMAVMHIFKFQDQKIIELWDFGQAVPDTMVNEHGMF</sequence>
<gene>
    <name evidence="1" type="ORF">DZ858_13025</name>
</gene>
<evidence type="ECO:0000313" key="1">
    <source>
        <dbReference type="EMBL" id="RFN58150.1"/>
    </source>
</evidence>